<gene>
    <name evidence="2" type="ORF">M404DRAFT_998197</name>
</gene>
<name>A0A0C3JEG6_PISTI</name>
<reference evidence="3" key="2">
    <citation type="submission" date="2015-01" db="EMBL/GenBank/DDBJ databases">
        <title>Evolutionary Origins and Diversification of the Mycorrhizal Mutualists.</title>
        <authorList>
            <consortium name="DOE Joint Genome Institute"/>
            <consortium name="Mycorrhizal Genomics Consortium"/>
            <person name="Kohler A."/>
            <person name="Kuo A."/>
            <person name="Nagy L.G."/>
            <person name="Floudas D."/>
            <person name="Copeland A."/>
            <person name="Barry K.W."/>
            <person name="Cichocki N."/>
            <person name="Veneault-Fourrey C."/>
            <person name="LaButti K."/>
            <person name="Lindquist E.A."/>
            <person name="Lipzen A."/>
            <person name="Lundell T."/>
            <person name="Morin E."/>
            <person name="Murat C."/>
            <person name="Riley R."/>
            <person name="Ohm R."/>
            <person name="Sun H."/>
            <person name="Tunlid A."/>
            <person name="Henrissat B."/>
            <person name="Grigoriev I.V."/>
            <person name="Hibbett D.S."/>
            <person name="Martin F."/>
        </authorList>
    </citation>
    <scope>NUCLEOTIDE SEQUENCE [LARGE SCALE GENOMIC DNA]</scope>
    <source>
        <strain evidence="3">Marx 270</strain>
    </source>
</reference>
<dbReference type="Proteomes" id="UP000054217">
    <property type="component" value="Unassembled WGS sequence"/>
</dbReference>
<sequence>RRNGIQSLSPEIIEHALIHCHPRDVAAFSQTCRAARQLVYHNKDQYLWRQLFLSCPFDDPGKAIQGLHGSFDWKGELQRRVCAEMIAHSPRATAEELTGALETFLNVVRTASPVTQGYERVPSQSLLWVVDVLQSSNMLHTPLFDHYNTSQNLAHLRSYLALTLDDYDNDDDLCGIEWTKVLRTKSRCYVYDLSNYCRENDWGPFRKNGRVNWVHVESIINVLLSNLAESSEPSQMDIRPPCGLEATRAYSAPGATARNPKDWAGVEGTWARYISFLDHRDLYAFNATTRNFRLDGGAFFDRARYGEATFLVDLNLYIIEPDSIPDYYTLERFPESDNPLYPTLYFSGTSIGIQGNENQIIGSVYMNEDGVVRWRFASVYNNHSRWSSEGVQVGSIASAAGVVGSWTSVYHEHADPVGPFWLWKVSNPT</sequence>
<feature type="domain" description="F-box" evidence="1">
    <location>
        <begin position="5"/>
        <end position="40"/>
    </location>
</feature>
<dbReference type="Gene3D" id="1.20.1280.50">
    <property type="match status" value="1"/>
</dbReference>
<dbReference type="CDD" id="cd09917">
    <property type="entry name" value="F-box_SF"/>
    <property type="match status" value="1"/>
</dbReference>
<dbReference type="STRING" id="870435.A0A0C3JEG6"/>
<protein>
    <recommendedName>
        <fullName evidence="1">F-box domain-containing protein</fullName>
    </recommendedName>
</protein>
<dbReference type="AlphaFoldDB" id="A0A0C3JEG6"/>
<dbReference type="SUPFAM" id="SSF81383">
    <property type="entry name" value="F-box domain"/>
    <property type="match status" value="1"/>
</dbReference>
<dbReference type="OrthoDB" id="3226064at2759"/>
<dbReference type="EMBL" id="KN831960">
    <property type="protein sequence ID" value="KIO07473.1"/>
    <property type="molecule type" value="Genomic_DNA"/>
</dbReference>
<dbReference type="InParanoid" id="A0A0C3JEG6"/>
<dbReference type="InterPro" id="IPR036047">
    <property type="entry name" value="F-box-like_dom_sf"/>
</dbReference>
<organism evidence="2 3">
    <name type="scientific">Pisolithus tinctorius Marx 270</name>
    <dbReference type="NCBI Taxonomy" id="870435"/>
    <lineage>
        <taxon>Eukaryota</taxon>
        <taxon>Fungi</taxon>
        <taxon>Dikarya</taxon>
        <taxon>Basidiomycota</taxon>
        <taxon>Agaricomycotina</taxon>
        <taxon>Agaricomycetes</taxon>
        <taxon>Agaricomycetidae</taxon>
        <taxon>Boletales</taxon>
        <taxon>Sclerodermatineae</taxon>
        <taxon>Pisolithaceae</taxon>
        <taxon>Pisolithus</taxon>
    </lineage>
</organism>
<proteinExistence type="predicted"/>
<dbReference type="InterPro" id="IPR001810">
    <property type="entry name" value="F-box_dom"/>
</dbReference>
<accession>A0A0C3JEG6</accession>
<reference evidence="2 3" key="1">
    <citation type="submission" date="2014-04" db="EMBL/GenBank/DDBJ databases">
        <authorList>
            <consortium name="DOE Joint Genome Institute"/>
            <person name="Kuo A."/>
            <person name="Kohler A."/>
            <person name="Costa M.D."/>
            <person name="Nagy L.G."/>
            <person name="Floudas D."/>
            <person name="Copeland A."/>
            <person name="Barry K.W."/>
            <person name="Cichocki N."/>
            <person name="Veneault-Fourrey C."/>
            <person name="LaButti K."/>
            <person name="Lindquist E.A."/>
            <person name="Lipzen A."/>
            <person name="Lundell T."/>
            <person name="Morin E."/>
            <person name="Murat C."/>
            <person name="Sun H."/>
            <person name="Tunlid A."/>
            <person name="Henrissat B."/>
            <person name="Grigoriev I.V."/>
            <person name="Hibbett D.S."/>
            <person name="Martin F."/>
            <person name="Nordberg H.P."/>
            <person name="Cantor M.N."/>
            <person name="Hua S.X."/>
        </authorList>
    </citation>
    <scope>NUCLEOTIDE SEQUENCE [LARGE SCALE GENOMIC DNA]</scope>
    <source>
        <strain evidence="2 3">Marx 270</strain>
    </source>
</reference>
<feature type="non-terminal residue" evidence="2">
    <location>
        <position position="1"/>
    </location>
</feature>
<evidence type="ECO:0000313" key="3">
    <source>
        <dbReference type="Proteomes" id="UP000054217"/>
    </source>
</evidence>
<evidence type="ECO:0000313" key="2">
    <source>
        <dbReference type="EMBL" id="KIO07473.1"/>
    </source>
</evidence>
<dbReference type="Pfam" id="PF00646">
    <property type="entry name" value="F-box"/>
    <property type="match status" value="1"/>
</dbReference>
<dbReference type="HOGENOM" id="CLU_019366_1_0_1"/>
<keyword evidence="3" id="KW-1185">Reference proteome</keyword>
<evidence type="ECO:0000259" key="1">
    <source>
        <dbReference type="Pfam" id="PF00646"/>
    </source>
</evidence>